<dbReference type="EMBL" id="CABVIH010000005">
    <property type="protein sequence ID" value="VVO71418.1"/>
    <property type="molecule type" value="Genomic_DNA"/>
</dbReference>
<sequence>MSAERTAAEFELSSSRLIEAARISEGMPT</sequence>
<proteinExistence type="predicted"/>
<dbReference type="Proteomes" id="UP000375525">
    <property type="component" value="Unassembled WGS sequence"/>
</dbReference>
<gene>
    <name evidence="1" type="ORF">PS880_01327</name>
</gene>
<accession>A0A5E7I4R0</accession>
<name>A0A5E7I4R0_PSEFL</name>
<evidence type="ECO:0000313" key="2">
    <source>
        <dbReference type="Proteomes" id="UP000375525"/>
    </source>
</evidence>
<reference evidence="1 2" key="1">
    <citation type="submission" date="2019-09" db="EMBL/GenBank/DDBJ databases">
        <authorList>
            <person name="Chandra G."/>
            <person name="Truman W A."/>
        </authorList>
    </citation>
    <scope>NUCLEOTIDE SEQUENCE [LARGE SCALE GENOMIC DNA]</scope>
    <source>
        <strain evidence="1">PS880</strain>
    </source>
</reference>
<dbReference type="AlphaFoldDB" id="A0A5E7I4R0"/>
<protein>
    <submittedName>
        <fullName evidence="1">Uncharacterized protein</fullName>
    </submittedName>
</protein>
<organism evidence="1 2">
    <name type="scientific">Pseudomonas fluorescens</name>
    <dbReference type="NCBI Taxonomy" id="294"/>
    <lineage>
        <taxon>Bacteria</taxon>
        <taxon>Pseudomonadati</taxon>
        <taxon>Pseudomonadota</taxon>
        <taxon>Gammaproteobacteria</taxon>
        <taxon>Pseudomonadales</taxon>
        <taxon>Pseudomonadaceae</taxon>
        <taxon>Pseudomonas</taxon>
    </lineage>
</organism>
<evidence type="ECO:0000313" key="1">
    <source>
        <dbReference type="EMBL" id="VVO71418.1"/>
    </source>
</evidence>